<keyword evidence="2" id="KW-0472">Membrane</keyword>
<feature type="compositionally biased region" description="Acidic residues" evidence="1">
    <location>
        <begin position="65"/>
        <end position="75"/>
    </location>
</feature>
<feature type="compositionally biased region" description="Acidic residues" evidence="1">
    <location>
        <begin position="287"/>
        <end position="303"/>
    </location>
</feature>
<feature type="compositionally biased region" description="Low complexity" evidence="1">
    <location>
        <begin position="107"/>
        <end position="125"/>
    </location>
</feature>
<reference evidence="3" key="3">
    <citation type="submission" date="2015-04" db="UniProtKB">
        <authorList>
            <consortium name="EnsemblPlants"/>
        </authorList>
    </citation>
    <scope>IDENTIFICATION</scope>
</reference>
<keyword evidence="2" id="KW-0812">Transmembrane</keyword>
<feature type="transmembrane region" description="Helical" evidence="2">
    <location>
        <begin position="316"/>
        <end position="338"/>
    </location>
</feature>
<keyword evidence="4" id="KW-1185">Reference proteome</keyword>
<feature type="compositionally biased region" description="Basic and acidic residues" evidence="1">
    <location>
        <begin position="126"/>
        <end position="136"/>
    </location>
</feature>
<evidence type="ECO:0000256" key="2">
    <source>
        <dbReference type="SAM" id="Phobius"/>
    </source>
</evidence>
<evidence type="ECO:0000313" key="3">
    <source>
        <dbReference type="EnsemblPlants" id="LPERR01G10220.1"/>
    </source>
</evidence>
<dbReference type="HOGENOM" id="CLU_597688_0_0_1"/>
<evidence type="ECO:0000313" key="4">
    <source>
        <dbReference type="Proteomes" id="UP000032180"/>
    </source>
</evidence>
<evidence type="ECO:0000256" key="1">
    <source>
        <dbReference type="SAM" id="MobiDB-lite"/>
    </source>
</evidence>
<reference evidence="3 4" key="1">
    <citation type="submission" date="2012-08" db="EMBL/GenBank/DDBJ databases">
        <title>Oryza genome evolution.</title>
        <authorList>
            <person name="Wing R.A."/>
        </authorList>
    </citation>
    <scope>NUCLEOTIDE SEQUENCE</scope>
</reference>
<feature type="region of interest" description="Disordered" evidence="1">
    <location>
        <begin position="283"/>
        <end position="303"/>
    </location>
</feature>
<feature type="compositionally biased region" description="Acidic residues" evidence="1">
    <location>
        <begin position="164"/>
        <end position="176"/>
    </location>
</feature>
<dbReference type="AlphaFoldDB" id="A0A0D9UZI4"/>
<keyword evidence="2" id="KW-1133">Transmembrane helix</keyword>
<dbReference type="Gramene" id="LPERR01G10220.1">
    <property type="protein sequence ID" value="LPERR01G10220.1"/>
    <property type="gene ID" value="LPERR01G10220"/>
</dbReference>
<dbReference type="Proteomes" id="UP000032180">
    <property type="component" value="Chromosome 1"/>
</dbReference>
<proteinExistence type="predicted"/>
<evidence type="ECO:0008006" key="5">
    <source>
        <dbReference type="Google" id="ProtNLM"/>
    </source>
</evidence>
<sequence>MAAAGENRPQAVAAGDEEFSDKAQHPEGMAGTGKEFAALTGVVGIHKDLERNEAKSLVAMGDRFELEENDEEEDKELGSEAGKRSGASVTGAGHKAPAEFNDHDGLGDLAGKKGVAAAGTGAGHKAPAERDEHDRLGAFAGKKGAHVAGKESSGKQEQGASDAAESEASDEPEEGDTAGGGNEDGDPEVLLAAAEELPLAVLDAESSGNTGLWFLRVLRFTGGFLPRGFFFFVHALELDERNLAAAEEELPVPWWDSLLRILRNLVTFLPRAAFSRVRSARGRVQDSAEDEGEGSDDDGDGDGDEVGIRRGVIVRFVLVAVGSLLAALGAFVFVTFAVPVGTPPPAADHLPGHRGGTSTLIPQRMPHFAELPAAVISIDSLQSPNTPVQLPVIENRLNVARGGATSIAYVPRTQPATYRRTSWGIAATIMILAALTVCILYWFLQLPTLDSRLRAEVT</sequence>
<feature type="transmembrane region" description="Helical" evidence="2">
    <location>
        <begin position="423"/>
        <end position="444"/>
    </location>
</feature>
<reference evidence="4" key="2">
    <citation type="submission" date="2013-12" db="EMBL/GenBank/DDBJ databases">
        <authorList>
            <person name="Yu Y."/>
            <person name="Lee S."/>
            <person name="de Baynast K."/>
            <person name="Wissotski M."/>
            <person name="Liu L."/>
            <person name="Talag J."/>
            <person name="Goicoechea J."/>
            <person name="Angelova A."/>
            <person name="Jetty R."/>
            <person name="Kudrna D."/>
            <person name="Golser W."/>
            <person name="Rivera L."/>
            <person name="Zhang J."/>
            <person name="Wing R."/>
        </authorList>
    </citation>
    <scope>NUCLEOTIDE SEQUENCE</scope>
</reference>
<feature type="compositionally biased region" description="Basic and acidic residues" evidence="1">
    <location>
        <begin position="96"/>
        <end position="106"/>
    </location>
</feature>
<organism evidence="3 4">
    <name type="scientific">Leersia perrieri</name>
    <dbReference type="NCBI Taxonomy" id="77586"/>
    <lineage>
        <taxon>Eukaryota</taxon>
        <taxon>Viridiplantae</taxon>
        <taxon>Streptophyta</taxon>
        <taxon>Embryophyta</taxon>
        <taxon>Tracheophyta</taxon>
        <taxon>Spermatophyta</taxon>
        <taxon>Magnoliopsida</taxon>
        <taxon>Liliopsida</taxon>
        <taxon>Poales</taxon>
        <taxon>Poaceae</taxon>
        <taxon>BOP clade</taxon>
        <taxon>Oryzoideae</taxon>
        <taxon>Oryzeae</taxon>
        <taxon>Oryzinae</taxon>
        <taxon>Leersia</taxon>
    </lineage>
</organism>
<protein>
    <recommendedName>
        <fullName evidence="5">Transmembrane protein</fullName>
    </recommendedName>
</protein>
<accession>A0A0D9UZI4</accession>
<feature type="region of interest" description="Disordered" evidence="1">
    <location>
        <begin position="1"/>
        <end position="33"/>
    </location>
</feature>
<dbReference type="EnsemblPlants" id="LPERR01G10220.1">
    <property type="protein sequence ID" value="LPERR01G10220.1"/>
    <property type="gene ID" value="LPERR01G10220"/>
</dbReference>
<name>A0A0D9UZI4_9ORYZ</name>
<feature type="region of interest" description="Disordered" evidence="1">
    <location>
        <begin position="61"/>
        <end position="186"/>
    </location>
</feature>